<dbReference type="Proteomes" id="UP001055156">
    <property type="component" value="Unassembled WGS sequence"/>
</dbReference>
<keyword evidence="2 5" id="KW-0479">Metal-binding</keyword>
<sequence>MGDSIPIIDLTPLREGGEAGRRAVAAAIGEACRGIGFFYLSGHGVPAHLRGDVFAMAKAFFESPEALKRTALYSAKSGNRGFIPMKGEALDPTKAPDLKEAFNIGLDLPAEDPEIRAGAPFRAANLWPDLPGFRTTTLAYFDAVWALGRVLHTAFATELGLPTDFFEDKLDRPMATLRLLHYPARPAALDEGQLGAGEHTDYGCVTLLATDAVGGLEVRTRTGEWIAAPFIPDTFICNIGDCLMRWTNDVYLSTPHRVVSPAGSERYSIAFFLDPNPEAEVACLPGCASAERPARYAPIRADDYLTSRLNPTYAKAGLLAGAAA</sequence>
<dbReference type="PANTHER" id="PTHR10209:SF881">
    <property type="entry name" value="FI07970P-RELATED"/>
    <property type="match status" value="1"/>
</dbReference>
<dbReference type="Gene3D" id="2.60.120.330">
    <property type="entry name" value="B-lactam Antibiotic, Isopenicillin N Synthase, Chain"/>
    <property type="match status" value="1"/>
</dbReference>
<dbReference type="SUPFAM" id="SSF51197">
    <property type="entry name" value="Clavaminate synthase-like"/>
    <property type="match status" value="1"/>
</dbReference>
<evidence type="ECO:0000256" key="5">
    <source>
        <dbReference type="RuleBase" id="RU003682"/>
    </source>
</evidence>
<dbReference type="PANTHER" id="PTHR10209">
    <property type="entry name" value="OXIDOREDUCTASE, 2OG-FE II OXYGENASE FAMILY PROTEIN"/>
    <property type="match status" value="1"/>
</dbReference>
<evidence type="ECO:0000256" key="1">
    <source>
        <dbReference type="ARBA" id="ARBA00008056"/>
    </source>
</evidence>
<dbReference type="InterPro" id="IPR044861">
    <property type="entry name" value="IPNS-like_FE2OG_OXY"/>
</dbReference>
<dbReference type="PROSITE" id="PS51471">
    <property type="entry name" value="FE2OG_OXY"/>
    <property type="match status" value="1"/>
</dbReference>
<keyword evidence="4 5" id="KW-0408">Iron</keyword>
<proteinExistence type="inferred from homology"/>
<dbReference type="InterPro" id="IPR005123">
    <property type="entry name" value="Oxoglu/Fe-dep_dioxygenase_dom"/>
</dbReference>
<organism evidence="7 8">
    <name type="scientific">Methylobacterium organophilum</name>
    <dbReference type="NCBI Taxonomy" id="410"/>
    <lineage>
        <taxon>Bacteria</taxon>
        <taxon>Pseudomonadati</taxon>
        <taxon>Pseudomonadota</taxon>
        <taxon>Alphaproteobacteria</taxon>
        <taxon>Hyphomicrobiales</taxon>
        <taxon>Methylobacteriaceae</taxon>
        <taxon>Methylobacterium</taxon>
    </lineage>
</organism>
<comment type="caution">
    <text evidence="7">The sequence shown here is derived from an EMBL/GenBank/DDBJ whole genome shotgun (WGS) entry which is preliminary data.</text>
</comment>
<evidence type="ECO:0000259" key="6">
    <source>
        <dbReference type="PROSITE" id="PS51471"/>
    </source>
</evidence>
<evidence type="ECO:0000256" key="4">
    <source>
        <dbReference type="ARBA" id="ARBA00023004"/>
    </source>
</evidence>
<reference evidence="7" key="1">
    <citation type="journal article" date="2021" name="Front. Microbiol.">
        <title>Comprehensive Comparative Genomics and Phenotyping of Methylobacterium Species.</title>
        <authorList>
            <person name="Alessa O."/>
            <person name="Ogura Y."/>
            <person name="Fujitani Y."/>
            <person name="Takami H."/>
            <person name="Hayashi T."/>
            <person name="Sahin N."/>
            <person name="Tani A."/>
        </authorList>
    </citation>
    <scope>NUCLEOTIDE SEQUENCE</scope>
    <source>
        <strain evidence="7">NBRC 15689</strain>
    </source>
</reference>
<evidence type="ECO:0000256" key="3">
    <source>
        <dbReference type="ARBA" id="ARBA00023002"/>
    </source>
</evidence>
<dbReference type="Pfam" id="PF03171">
    <property type="entry name" value="2OG-FeII_Oxy"/>
    <property type="match status" value="1"/>
</dbReference>
<feature type="domain" description="Fe2OG dioxygenase" evidence="6">
    <location>
        <begin position="172"/>
        <end position="275"/>
    </location>
</feature>
<evidence type="ECO:0000313" key="7">
    <source>
        <dbReference type="EMBL" id="GJE29028.1"/>
    </source>
</evidence>
<accession>A0ABQ4TBQ5</accession>
<dbReference type="InterPro" id="IPR026992">
    <property type="entry name" value="DIOX_N"/>
</dbReference>
<dbReference type="RefSeq" id="WP_238313157.1">
    <property type="nucleotide sequence ID" value="NZ_BPQV01000013.1"/>
</dbReference>
<evidence type="ECO:0000313" key="8">
    <source>
        <dbReference type="Proteomes" id="UP001055156"/>
    </source>
</evidence>
<reference evidence="7" key="2">
    <citation type="submission" date="2021-08" db="EMBL/GenBank/DDBJ databases">
        <authorList>
            <person name="Tani A."/>
            <person name="Ola A."/>
            <person name="Ogura Y."/>
            <person name="Katsura K."/>
            <person name="Hayashi T."/>
        </authorList>
    </citation>
    <scope>NUCLEOTIDE SEQUENCE</scope>
    <source>
        <strain evidence="7">NBRC 15689</strain>
    </source>
</reference>
<dbReference type="InterPro" id="IPR027443">
    <property type="entry name" value="IPNS-like_sf"/>
</dbReference>
<evidence type="ECO:0000256" key="2">
    <source>
        <dbReference type="ARBA" id="ARBA00022723"/>
    </source>
</evidence>
<protein>
    <submittedName>
        <fullName evidence="7">Validamycin A dioxygenase</fullName>
    </submittedName>
</protein>
<dbReference type="Pfam" id="PF14226">
    <property type="entry name" value="DIOX_N"/>
    <property type="match status" value="1"/>
</dbReference>
<keyword evidence="8" id="KW-1185">Reference proteome</keyword>
<dbReference type="EMBL" id="BPQV01000013">
    <property type="protein sequence ID" value="GJE29028.1"/>
    <property type="molecule type" value="Genomic_DNA"/>
</dbReference>
<name>A0ABQ4TBQ5_METOR</name>
<keyword evidence="7" id="KW-0223">Dioxygenase</keyword>
<keyword evidence="3 5" id="KW-0560">Oxidoreductase</keyword>
<dbReference type="PRINTS" id="PR00682">
    <property type="entry name" value="IPNSYNTHASE"/>
</dbReference>
<gene>
    <name evidence="7" type="primary">vldW_3</name>
    <name evidence="7" type="ORF">LKMONMHP_3903</name>
</gene>
<dbReference type="GO" id="GO:0051213">
    <property type="term" value="F:dioxygenase activity"/>
    <property type="evidence" value="ECO:0007669"/>
    <property type="project" value="UniProtKB-KW"/>
</dbReference>
<comment type="similarity">
    <text evidence="1 5">Belongs to the iron/ascorbate-dependent oxidoreductase family.</text>
</comment>